<dbReference type="PROSITE" id="PS51819">
    <property type="entry name" value="VOC"/>
    <property type="match status" value="1"/>
</dbReference>
<dbReference type="SUPFAM" id="SSF54593">
    <property type="entry name" value="Glyoxalase/Bleomycin resistance protein/Dihydroxybiphenyl dioxygenase"/>
    <property type="match status" value="1"/>
</dbReference>
<name>W5TDA4_9NOCA</name>
<feature type="domain" description="VOC" evidence="4">
    <location>
        <begin position="5"/>
        <end position="124"/>
    </location>
</feature>
<organism evidence="5 6">
    <name type="scientific">Nocardia nova SH22a</name>
    <dbReference type="NCBI Taxonomy" id="1415166"/>
    <lineage>
        <taxon>Bacteria</taxon>
        <taxon>Bacillati</taxon>
        <taxon>Actinomycetota</taxon>
        <taxon>Actinomycetes</taxon>
        <taxon>Mycobacteriales</taxon>
        <taxon>Nocardiaceae</taxon>
        <taxon>Nocardia</taxon>
    </lineage>
</organism>
<dbReference type="STRING" id="1415166.NONO_c04080"/>
<gene>
    <name evidence="5" type="ORF">NONO_c04080</name>
</gene>
<keyword evidence="3" id="KW-0046">Antibiotic resistance</keyword>
<reference evidence="5 6" key="1">
    <citation type="journal article" date="2014" name="Appl. Environ. Microbiol.">
        <title>Insights into the Microbial Degradation of Rubber and Gutta-Percha by Analysis of the Complete Genome of Nocardia nova SH22a.</title>
        <authorList>
            <person name="Luo Q."/>
            <person name="Hiessl S."/>
            <person name="Poehlein A."/>
            <person name="Daniel R."/>
            <person name="Steinbuchel A."/>
        </authorList>
    </citation>
    <scope>NUCLEOTIDE SEQUENCE [LARGE SCALE GENOMIC DNA]</scope>
    <source>
        <strain evidence="5">SH22a</strain>
    </source>
</reference>
<evidence type="ECO:0000313" key="6">
    <source>
        <dbReference type="Proteomes" id="UP000019150"/>
    </source>
</evidence>
<evidence type="ECO:0000256" key="2">
    <source>
        <dbReference type="ARBA" id="ARBA00021572"/>
    </source>
</evidence>
<dbReference type="RefSeq" id="WP_038550131.1">
    <property type="nucleotide sequence ID" value="NZ_CP006850.1"/>
</dbReference>
<accession>W5TDA4</accession>
<sequence>MSSDEIGFAAPIPVLRIYDVDKAYEFYRDFLGFEIEWEHRFGPDFPLYVQISRSHARLHLSAHHGDGTPGSVVWTAVDGIDGWQAELAARDYPFAKPGTPEDGPGGRGFQVIDPFGNVLRFAQPD</sequence>
<evidence type="ECO:0000256" key="1">
    <source>
        <dbReference type="ARBA" id="ARBA00011051"/>
    </source>
</evidence>
<comment type="similarity">
    <text evidence="1">Belongs to the bleomycin resistance protein family.</text>
</comment>
<dbReference type="InterPro" id="IPR037523">
    <property type="entry name" value="VOC_core"/>
</dbReference>
<dbReference type="Gene3D" id="3.10.180.10">
    <property type="entry name" value="2,3-Dihydroxybiphenyl 1,2-Dioxygenase, domain 1"/>
    <property type="match status" value="1"/>
</dbReference>
<keyword evidence="6" id="KW-1185">Reference proteome</keyword>
<protein>
    <recommendedName>
        <fullName evidence="2">Bleomycin resistance protein</fullName>
    </recommendedName>
</protein>
<dbReference type="OrthoDB" id="9798201at2"/>
<dbReference type="Pfam" id="PF19581">
    <property type="entry name" value="Glyoxalase_7"/>
    <property type="match status" value="1"/>
</dbReference>
<dbReference type="GO" id="GO:0046677">
    <property type="term" value="P:response to antibiotic"/>
    <property type="evidence" value="ECO:0007669"/>
    <property type="project" value="UniProtKB-KW"/>
</dbReference>
<dbReference type="PATRIC" id="fig|1415166.3.peg.411"/>
<evidence type="ECO:0000256" key="3">
    <source>
        <dbReference type="ARBA" id="ARBA00023251"/>
    </source>
</evidence>
<dbReference type="EMBL" id="CP006850">
    <property type="protein sequence ID" value="AHH15221.1"/>
    <property type="molecule type" value="Genomic_DNA"/>
</dbReference>
<dbReference type="eggNOG" id="COG0346">
    <property type="taxonomic scope" value="Bacteria"/>
</dbReference>
<dbReference type="HOGENOM" id="CLU_121379_0_0_11"/>
<dbReference type="KEGG" id="nno:NONO_c04080"/>
<dbReference type="AlphaFoldDB" id="W5TDA4"/>
<dbReference type="InterPro" id="IPR029068">
    <property type="entry name" value="Glyas_Bleomycin-R_OHBP_Dase"/>
</dbReference>
<proteinExistence type="inferred from homology"/>
<dbReference type="Proteomes" id="UP000019150">
    <property type="component" value="Chromosome"/>
</dbReference>
<evidence type="ECO:0000259" key="4">
    <source>
        <dbReference type="PROSITE" id="PS51819"/>
    </source>
</evidence>
<dbReference type="CDD" id="cd08349">
    <property type="entry name" value="BLMA_like"/>
    <property type="match status" value="1"/>
</dbReference>
<dbReference type="InterPro" id="IPR000335">
    <property type="entry name" value="Bleomycin-R"/>
</dbReference>
<evidence type="ECO:0000313" key="5">
    <source>
        <dbReference type="EMBL" id="AHH15221.1"/>
    </source>
</evidence>